<dbReference type="InterPro" id="IPR011990">
    <property type="entry name" value="TPR-like_helical_dom_sf"/>
</dbReference>
<evidence type="ECO:0000313" key="4">
    <source>
        <dbReference type="EMBL" id="MEJ2885316.1"/>
    </source>
</evidence>
<dbReference type="Gene3D" id="3.40.50.300">
    <property type="entry name" value="P-loop containing nucleotide triphosphate hydrolases"/>
    <property type="match status" value="1"/>
</dbReference>
<protein>
    <submittedName>
        <fullName evidence="4">AAA family ATPase</fullName>
    </submittedName>
</protein>
<keyword evidence="1" id="KW-0547">Nucleotide-binding</keyword>
<sequence>MAEALVRRGSDGVGRAAELARLLELVDRARVGTPPPVLIIGPPGIGKSELVDRLRARVAGEMAVVRAVAPDVGVSRPGALLERCLAAARAADGAAGPTPQDDAPPPDVSALLTSLDALDDHRPVLLVVDDLQRADPESLASLRRLVRRLHPLRVLAVLVGHDRPDDWLEPPPGDDWPEDTVRMTLPGLTVDDVADLAREVDPDVTPWTARRLHEETDGNPMYLRAVLADTDLAGRYRLGRPRPPGSLAGTLRRRLARLADAPREALEALAVMGGPTPVRVLRALTGRDTVAEDCAPLVREGLLEAQVDETDEILAYRSALVRDAVYGSVPAARRRALHRRAADHTVGAARWRHLVGSTDGPDAALADDLARAAAEEFARGGLVAAAEYLLWAAARSTDEDVRAEHLTEGVRLLVHASREGHALQHAAEIEALPDSPGRSELLGLLAFARDEVTAARDLLITARAGLDGDDPPETIARLDLELAFVHCQLGAGGPAQAAALDARGQVPAGHRLVAVADAFLAAGTAFTDGPAAALEHLAFLPAAPAQATPYELAAVTYRGVLRGLLGRLEPACADLTVVARRRHTPLAHLLGVSAQVHLIWCDYLLGEWDAARRELEGAVEAVTRHGRSVDHAALWSLSAILHAGRGELDAAGTDLRRATDLAAPADFLGPRVHLTLARAAIAQAEGRAGDVVGALGSLTPEVLEPDRARLYAGWWLPSLAESQLDTGHLEDAARTLTALERVASAGACLPVARAWLGGRLAAELGDLAGARRALEAGLALPADGGEPGWYRTRLRHTYGAVLLRAGERAAGRAALYAAADVYSRLGARPFLERCLADLDGPPDAVDVAVAVQQRWADGLTDREREVTTLVGRGWTNPEIAAELFVSTKTVEYHLRNVYGKLGLRSRRALRDRVQRA</sequence>
<dbReference type="PANTHER" id="PTHR16305">
    <property type="entry name" value="TESTICULAR SOLUBLE ADENYLYL CYCLASE"/>
    <property type="match status" value="1"/>
</dbReference>
<dbReference type="SUPFAM" id="SSF52540">
    <property type="entry name" value="P-loop containing nucleoside triphosphate hydrolases"/>
    <property type="match status" value="1"/>
</dbReference>
<dbReference type="EMBL" id="JBBEGL010000001">
    <property type="protein sequence ID" value="MEJ2885316.1"/>
    <property type="molecule type" value="Genomic_DNA"/>
</dbReference>
<dbReference type="Proteomes" id="UP001370100">
    <property type="component" value="Unassembled WGS sequence"/>
</dbReference>
<keyword evidence="2" id="KW-0067">ATP-binding</keyword>
<evidence type="ECO:0000256" key="1">
    <source>
        <dbReference type="ARBA" id="ARBA00022741"/>
    </source>
</evidence>
<reference evidence="4 5" key="1">
    <citation type="submission" date="2024-03" db="EMBL/GenBank/DDBJ databases">
        <title>Actinomycetospora sp. OC33-EN06, a novel actinomycete isolated from wild orchid (Aerides multiflora).</title>
        <authorList>
            <person name="Suriyachadkun C."/>
        </authorList>
    </citation>
    <scope>NUCLEOTIDE SEQUENCE [LARGE SCALE GENOMIC DNA]</scope>
    <source>
        <strain evidence="4 5">OC33-EN06</strain>
    </source>
</reference>
<evidence type="ECO:0000256" key="2">
    <source>
        <dbReference type="ARBA" id="ARBA00022840"/>
    </source>
</evidence>
<dbReference type="InterPro" id="IPR016032">
    <property type="entry name" value="Sig_transdc_resp-reg_C-effctor"/>
</dbReference>
<organism evidence="4 5">
    <name type="scientific">Actinomycetospora aeridis</name>
    <dbReference type="NCBI Taxonomy" id="3129231"/>
    <lineage>
        <taxon>Bacteria</taxon>
        <taxon>Bacillati</taxon>
        <taxon>Actinomycetota</taxon>
        <taxon>Actinomycetes</taxon>
        <taxon>Pseudonocardiales</taxon>
        <taxon>Pseudonocardiaceae</taxon>
        <taxon>Actinomycetospora</taxon>
    </lineage>
</organism>
<dbReference type="InterPro" id="IPR036388">
    <property type="entry name" value="WH-like_DNA-bd_sf"/>
</dbReference>
<dbReference type="InterPro" id="IPR027417">
    <property type="entry name" value="P-loop_NTPase"/>
</dbReference>
<keyword evidence="5" id="KW-1185">Reference proteome</keyword>
<dbReference type="CDD" id="cd06170">
    <property type="entry name" value="LuxR_C_like"/>
    <property type="match status" value="1"/>
</dbReference>
<dbReference type="PROSITE" id="PS00622">
    <property type="entry name" value="HTH_LUXR_1"/>
    <property type="match status" value="1"/>
</dbReference>
<name>A0ABU8N0R0_9PSEU</name>
<dbReference type="PROSITE" id="PS50043">
    <property type="entry name" value="HTH_LUXR_2"/>
    <property type="match status" value="1"/>
</dbReference>
<dbReference type="SMART" id="SM00421">
    <property type="entry name" value="HTH_LUXR"/>
    <property type="match status" value="1"/>
</dbReference>
<gene>
    <name evidence="4" type="ORF">WCD41_02560</name>
</gene>
<dbReference type="Gene3D" id="1.10.10.10">
    <property type="entry name" value="Winged helix-like DNA-binding domain superfamily/Winged helix DNA-binding domain"/>
    <property type="match status" value="1"/>
</dbReference>
<dbReference type="InterPro" id="IPR041664">
    <property type="entry name" value="AAA_16"/>
</dbReference>
<dbReference type="PANTHER" id="PTHR16305:SF35">
    <property type="entry name" value="TRANSCRIPTIONAL ACTIVATOR DOMAIN"/>
    <property type="match status" value="1"/>
</dbReference>
<dbReference type="Pfam" id="PF13191">
    <property type="entry name" value="AAA_16"/>
    <property type="match status" value="1"/>
</dbReference>
<dbReference type="Pfam" id="PF00196">
    <property type="entry name" value="GerE"/>
    <property type="match status" value="1"/>
</dbReference>
<accession>A0ABU8N0R0</accession>
<dbReference type="SUPFAM" id="SSF46894">
    <property type="entry name" value="C-terminal effector domain of the bipartite response regulators"/>
    <property type="match status" value="1"/>
</dbReference>
<evidence type="ECO:0000313" key="5">
    <source>
        <dbReference type="Proteomes" id="UP001370100"/>
    </source>
</evidence>
<dbReference type="InterPro" id="IPR000792">
    <property type="entry name" value="Tscrpt_reg_LuxR_C"/>
</dbReference>
<dbReference type="RefSeq" id="WP_337711805.1">
    <property type="nucleotide sequence ID" value="NZ_JBBEGL010000001.1"/>
</dbReference>
<dbReference type="Gene3D" id="1.25.40.10">
    <property type="entry name" value="Tetratricopeptide repeat domain"/>
    <property type="match status" value="1"/>
</dbReference>
<comment type="caution">
    <text evidence="4">The sequence shown here is derived from an EMBL/GenBank/DDBJ whole genome shotgun (WGS) entry which is preliminary data.</text>
</comment>
<proteinExistence type="predicted"/>
<evidence type="ECO:0000259" key="3">
    <source>
        <dbReference type="PROSITE" id="PS50043"/>
    </source>
</evidence>
<dbReference type="SUPFAM" id="SSF48452">
    <property type="entry name" value="TPR-like"/>
    <property type="match status" value="1"/>
</dbReference>
<dbReference type="PRINTS" id="PR00038">
    <property type="entry name" value="HTHLUXR"/>
</dbReference>
<feature type="domain" description="HTH luxR-type" evidence="3">
    <location>
        <begin position="851"/>
        <end position="916"/>
    </location>
</feature>